<sequence>MTRWSPHELIDIGRSKGYKDDYLASLAETGEAIDEKSVPIIFTLAHLAHCSNTLYSDLHEFVARKGYSKDFPYKHFPIKKRSGGTRWISVPVSPLWAVQSWITQNILRNVTPHRCSTAYAKGCSPHENASRHCKASWLLKLDIEDFFGHISEKQIFYVFRELNYTPLLSFEMARLCTKIGKHTSGRRWISNQKWIEIGGYYVPKVGCLPQGAPTSPMLSNLVSRGMDEALFSLAKKHRAKYSRYSDDLTFSFLDSNRDAIIEFKAEAVDIIRKSGFTVNANKSKLVPPGARKIVTGLVVNERRPTLQKEYRDRIRSHLYYCQKFGVPAHCKSKGFRSIIGFRNHLEGLIRYAIGIQEDLGKEFLDQFLAIDWGNFEI</sequence>
<keyword evidence="3" id="KW-0548">Nucleotidyltransferase</keyword>
<evidence type="ECO:0000256" key="8">
    <source>
        <dbReference type="ARBA" id="ARBA00034120"/>
    </source>
</evidence>
<evidence type="ECO:0000256" key="1">
    <source>
        <dbReference type="ARBA" id="ARBA00012493"/>
    </source>
</evidence>
<reference evidence="11" key="1">
    <citation type="submission" date="2009-07" db="EMBL/GenBank/DDBJ databases">
        <title>Complete sequence of Geobacter sp. M21.</title>
        <authorList>
            <consortium name="US DOE Joint Genome Institute"/>
            <person name="Lucas S."/>
            <person name="Copeland A."/>
            <person name="Lapidus A."/>
            <person name="Glavina del Rio T."/>
            <person name="Dalin E."/>
            <person name="Tice H."/>
            <person name="Bruce D."/>
            <person name="Goodwin L."/>
            <person name="Pitluck S."/>
            <person name="Saunders E."/>
            <person name="Brettin T."/>
            <person name="Detter J.C."/>
            <person name="Han C."/>
            <person name="Larimer F."/>
            <person name="Land M."/>
            <person name="Hauser L."/>
            <person name="Kyrpides N."/>
            <person name="Ovchinnikova G."/>
            <person name="Lovley D."/>
        </authorList>
    </citation>
    <scope>NUCLEOTIDE SEQUENCE [LARGE SCALE GENOMIC DNA]</scope>
    <source>
        <strain evidence="11">M21</strain>
    </source>
</reference>
<name>C6E134_GEOSM</name>
<evidence type="ECO:0000256" key="9">
    <source>
        <dbReference type="ARBA" id="ARBA00048173"/>
    </source>
</evidence>
<evidence type="ECO:0000256" key="3">
    <source>
        <dbReference type="ARBA" id="ARBA00022695"/>
    </source>
</evidence>
<evidence type="ECO:0000256" key="2">
    <source>
        <dbReference type="ARBA" id="ARBA00022679"/>
    </source>
</evidence>
<accession>C6E134</accession>
<dbReference type="InterPro" id="IPR051083">
    <property type="entry name" value="GrpII_Intron_Splice-Mob/Def"/>
</dbReference>
<evidence type="ECO:0000313" key="11">
    <source>
        <dbReference type="EMBL" id="ACT16874.1"/>
    </source>
</evidence>
<dbReference type="KEGG" id="gem:GM21_0800"/>
<keyword evidence="4" id="KW-0479">Metal-binding</keyword>
<dbReference type="GO" id="GO:0003964">
    <property type="term" value="F:RNA-directed DNA polymerase activity"/>
    <property type="evidence" value="ECO:0007669"/>
    <property type="project" value="UniProtKB-KW"/>
</dbReference>
<keyword evidence="7" id="KW-0051">Antiviral defense</keyword>
<gene>
    <name evidence="11" type="ordered locus">GM21_0800</name>
</gene>
<evidence type="ECO:0000259" key="10">
    <source>
        <dbReference type="PROSITE" id="PS50878"/>
    </source>
</evidence>
<evidence type="ECO:0000256" key="7">
    <source>
        <dbReference type="ARBA" id="ARBA00023118"/>
    </source>
</evidence>
<dbReference type="PRINTS" id="PR00866">
    <property type="entry name" value="RNADNAPOLMS"/>
</dbReference>
<dbReference type="Pfam" id="PF00078">
    <property type="entry name" value="RVT_1"/>
    <property type="match status" value="1"/>
</dbReference>
<dbReference type="InterPro" id="IPR000123">
    <property type="entry name" value="Reverse_transcriptase_msDNA"/>
</dbReference>
<dbReference type="InterPro" id="IPR043502">
    <property type="entry name" value="DNA/RNA_pol_sf"/>
</dbReference>
<keyword evidence="6 11" id="KW-0695">RNA-directed DNA polymerase</keyword>
<dbReference type="HOGENOM" id="CLU_028398_2_0_7"/>
<dbReference type="PANTHER" id="PTHR34047:SF7">
    <property type="entry name" value="RNA-DIRECTED DNA POLYMERASE"/>
    <property type="match status" value="1"/>
</dbReference>
<dbReference type="OrthoDB" id="5366084at2"/>
<dbReference type="AlphaFoldDB" id="C6E134"/>
<comment type="catalytic activity">
    <reaction evidence="9">
        <text>DNA(n) + a 2'-deoxyribonucleoside 5'-triphosphate = DNA(n+1) + diphosphate</text>
        <dbReference type="Rhea" id="RHEA:22508"/>
        <dbReference type="Rhea" id="RHEA-COMP:17339"/>
        <dbReference type="Rhea" id="RHEA-COMP:17340"/>
        <dbReference type="ChEBI" id="CHEBI:33019"/>
        <dbReference type="ChEBI" id="CHEBI:61560"/>
        <dbReference type="ChEBI" id="CHEBI:173112"/>
        <dbReference type="EC" id="2.7.7.49"/>
    </reaction>
</comment>
<dbReference type="CDD" id="cd03487">
    <property type="entry name" value="RT_Bac_retron_II"/>
    <property type="match status" value="1"/>
</dbReference>
<dbReference type="eggNOG" id="COG3344">
    <property type="taxonomic scope" value="Bacteria"/>
</dbReference>
<organism evidence="11">
    <name type="scientific">Geobacter sp. (strain M21)</name>
    <dbReference type="NCBI Taxonomy" id="443144"/>
    <lineage>
        <taxon>Bacteria</taxon>
        <taxon>Pseudomonadati</taxon>
        <taxon>Thermodesulfobacteriota</taxon>
        <taxon>Desulfuromonadia</taxon>
        <taxon>Geobacterales</taxon>
        <taxon>Geobacteraceae</taxon>
        <taxon>Geobacter</taxon>
    </lineage>
</organism>
<dbReference type="GO" id="GO:0046872">
    <property type="term" value="F:metal ion binding"/>
    <property type="evidence" value="ECO:0007669"/>
    <property type="project" value="UniProtKB-KW"/>
</dbReference>
<protein>
    <recommendedName>
        <fullName evidence="1">RNA-directed DNA polymerase</fullName>
        <ecNumber evidence="1">2.7.7.49</ecNumber>
    </recommendedName>
</protein>
<proteinExistence type="inferred from homology"/>
<dbReference type="EC" id="2.7.7.49" evidence="1"/>
<dbReference type="PANTHER" id="PTHR34047">
    <property type="entry name" value="NUCLEAR INTRON MATURASE 1, MITOCHONDRIAL-RELATED"/>
    <property type="match status" value="1"/>
</dbReference>
<evidence type="ECO:0000256" key="5">
    <source>
        <dbReference type="ARBA" id="ARBA00022842"/>
    </source>
</evidence>
<dbReference type="EMBL" id="CP001661">
    <property type="protein sequence ID" value="ACT16874.1"/>
    <property type="molecule type" value="Genomic_DNA"/>
</dbReference>
<dbReference type="GO" id="GO:0003723">
    <property type="term" value="F:RNA binding"/>
    <property type="evidence" value="ECO:0007669"/>
    <property type="project" value="InterPro"/>
</dbReference>
<keyword evidence="2" id="KW-0808">Transferase</keyword>
<keyword evidence="5" id="KW-0460">Magnesium</keyword>
<dbReference type="SUPFAM" id="SSF56672">
    <property type="entry name" value="DNA/RNA polymerases"/>
    <property type="match status" value="1"/>
</dbReference>
<dbReference type="PROSITE" id="PS50878">
    <property type="entry name" value="RT_POL"/>
    <property type="match status" value="1"/>
</dbReference>
<evidence type="ECO:0000256" key="4">
    <source>
        <dbReference type="ARBA" id="ARBA00022723"/>
    </source>
</evidence>
<dbReference type="GO" id="GO:0051607">
    <property type="term" value="P:defense response to virus"/>
    <property type="evidence" value="ECO:0007669"/>
    <property type="project" value="UniProtKB-KW"/>
</dbReference>
<dbReference type="STRING" id="443144.GM21_0800"/>
<evidence type="ECO:0000256" key="6">
    <source>
        <dbReference type="ARBA" id="ARBA00022918"/>
    </source>
</evidence>
<feature type="domain" description="Reverse transcriptase" evidence="10">
    <location>
        <begin position="1"/>
        <end position="299"/>
    </location>
</feature>
<comment type="similarity">
    <text evidence="8">Belongs to the bacterial reverse transcriptase family.</text>
</comment>
<dbReference type="InterPro" id="IPR000477">
    <property type="entry name" value="RT_dom"/>
</dbReference>